<feature type="compositionally biased region" description="Basic and acidic residues" evidence="3">
    <location>
        <begin position="1"/>
        <end position="27"/>
    </location>
</feature>
<reference evidence="4 5" key="1">
    <citation type="submission" date="2016-10" db="EMBL/GenBank/DDBJ databases">
        <title>Genome sequence of the basidiomycete white-rot fungus Trametes pubescens.</title>
        <authorList>
            <person name="Makela M.R."/>
            <person name="Granchi Z."/>
            <person name="Peng M."/>
            <person name="De Vries R.P."/>
            <person name="Grigoriev I."/>
            <person name="Riley R."/>
            <person name="Hilden K."/>
        </authorList>
    </citation>
    <scope>NUCLEOTIDE SEQUENCE [LARGE SCALE GENOMIC DNA]</scope>
    <source>
        <strain evidence="4 5">FBCC735</strain>
    </source>
</reference>
<evidence type="ECO:0000313" key="4">
    <source>
        <dbReference type="EMBL" id="OJT02052.1"/>
    </source>
</evidence>
<dbReference type="GO" id="GO:0016838">
    <property type="term" value="F:carbon-oxygen lyase activity, acting on phosphates"/>
    <property type="evidence" value="ECO:0007669"/>
    <property type="project" value="InterPro"/>
</dbReference>
<dbReference type="Proteomes" id="UP000184267">
    <property type="component" value="Unassembled WGS sequence"/>
</dbReference>
<proteinExistence type="inferred from homology"/>
<dbReference type="EMBL" id="MNAD01001704">
    <property type="protein sequence ID" value="OJT02052.1"/>
    <property type="molecule type" value="Genomic_DNA"/>
</dbReference>
<comment type="caution">
    <text evidence="4">The sequence shown here is derived from an EMBL/GenBank/DDBJ whole genome shotgun (WGS) entry which is preliminary data.</text>
</comment>
<comment type="similarity">
    <text evidence="1">Belongs to the trichodiene synthase family.</text>
</comment>
<dbReference type="OMA" id="YLMCAFR"/>
<gene>
    <name evidence="4" type="ORF">TRAPUB_7468</name>
</gene>
<dbReference type="SUPFAM" id="SSF48576">
    <property type="entry name" value="Terpenoid synthases"/>
    <property type="match status" value="1"/>
</dbReference>
<keyword evidence="5" id="KW-1185">Reference proteome</keyword>
<dbReference type="OrthoDB" id="2998174at2759"/>
<evidence type="ECO:0008006" key="6">
    <source>
        <dbReference type="Google" id="ProtNLM"/>
    </source>
</evidence>
<keyword evidence="2" id="KW-0456">Lyase</keyword>
<evidence type="ECO:0000313" key="5">
    <source>
        <dbReference type="Proteomes" id="UP000184267"/>
    </source>
</evidence>
<dbReference type="Pfam" id="PF06330">
    <property type="entry name" value="TRI5"/>
    <property type="match status" value="1"/>
</dbReference>
<protein>
    <recommendedName>
        <fullName evidence="6">Trichodiene synthase</fullName>
    </recommendedName>
</protein>
<dbReference type="AlphaFoldDB" id="A0A1M2V385"/>
<dbReference type="STRING" id="154538.A0A1M2V385"/>
<organism evidence="4 5">
    <name type="scientific">Trametes pubescens</name>
    <name type="common">White-rot fungus</name>
    <dbReference type="NCBI Taxonomy" id="154538"/>
    <lineage>
        <taxon>Eukaryota</taxon>
        <taxon>Fungi</taxon>
        <taxon>Dikarya</taxon>
        <taxon>Basidiomycota</taxon>
        <taxon>Agaricomycotina</taxon>
        <taxon>Agaricomycetes</taxon>
        <taxon>Polyporales</taxon>
        <taxon>Polyporaceae</taxon>
        <taxon>Trametes</taxon>
    </lineage>
</organism>
<accession>A0A1M2V385</accession>
<name>A0A1M2V385_TRAPU</name>
<sequence length="319" mass="35567">MADVAHRTDMPSAVKDEGNHSGSEHPLPRNPSIQPQCGSAAAEIKIIFQDFLARLQYRPPRTVPNVSLRADVTAEIVSWKAGLSAKFIDGLTDTACTIVESALGHISYVHQRLLAFYSAYIIYVDDFGSRDLEALGRFGQRIAARESQGDPVLERMARQFSDMYAMYPPVAADLINTATLAGVAGTYIEFKTEHMAVAPGALRYPSFLRNMTGYSTAYAFFNFVQGWRDPADTFYLQIVPLSFYKESMDGETNTYIYQRANAENADPLVVLRNLCDDTLDMIRRIGDLTSSDPQLADICRSYLMCAFRSNVLTDKYEVA</sequence>
<evidence type="ECO:0000256" key="3">
    <source>
        <dbReference type="SAM" id="MobiDB-lite"/>
    </source>
</evidence>
<feature type="region of interest" description="Disordered" evidence="3">
    <location>
        <begin position="1"/>
        <end position="35"/>
    </location>
</feature>
<evidence type="ECO:0000256" key="2">
    <source>
        <dbReference type="ARBA" id="ARBA00023239"/>
    </source>
</evidence>
<dbReference type="Gene3D" id="1.10.600.10">
    <property type="entry name" value="Farnesyl Diphosphate Synthase"/>
    <property type="match status" value="1"/>
</dbReference>
<evidence type="ECO:0000256" key="1">
    <source>
        <dbReference type="ARBA" id="ARBA00007946"/>
    </source>
</evidence>
<dbReference type="InterPro" id="IPR024652">
    <property type="entry name" value="Trichodiene_synth"/>
</dbReference>
<dbReference type="InterPro" id="IPR008949">
    <property type="entry name" value="Isoprenoid_synthase_dom_sf"/>
</dbReference>